<keyword evidence="1" id="KW-0472">Membrane</keyword>
<organism evidence="3 4">
    <name type="scientific">Acinetobacter tandoii</name>
    <dbReference type="NCBI Taxonomy" id="202954"/>
    <lineage>
        <taxon>Bacteria</taxon>
        <taxon>Pseudomonadati</taxon>
        <taxon>Pseudomonadota</taxon>
        <taxon>Gammaproteobacteria</taxon>
        <taxon>Moraxellales</taxon>
        <taxon>Moraxellaceae</taxon>
        <taxon>Acinetobacter</taxon>
    </lineage>
</organism>
<dbReference type="AlphaFoldDB" id="A0A5N4WQQ7"/>
<keyword evidence="1" id="KW-0739">Sodium transport</keyword>
<dbReference type="RefSeq" id="WP_016165838.1">
    <property type="nucleotide sequence ID" value="NZ_BBNK01000007.1"/>
</dbReference>
<feature type="transmembrane region" description="Helical" evidence="1">
    <location>
        <begin position="69"/>
        <end position="88"/>
    </location>
</feature>
<keyword evidence="1" id="KW-1003">Cell membrane</keyword>
<proteinExistence type="inferred from homology"/>
<feature type="transmembrane region" description="Helical" evidence="1">
    <location>
        <begin position="289"/>
        <end position="312"/>
    </location>
</feature>
<dbReference type="EMBL" id="VXLD01000002">
    <property type="protein sequence ID" value="KAB1858119.1"/>
    <property type="molecule type" value="Genomic_DNA"/>
</dbReference>
<feature type="transmembrane region" description="Helical" evidence="1">
    <location>
        <begin position="6"/>
        <end position="25"/>
    </location>
</feature>
<gene>
    <name evidence="1 3" type="primary">gltS</name>
    <name evidence="3" type="ORF">F4W09_05130</name>
</gene>
<keyword evidence="1" id="KW-0029">Amino-acid transport</keyword>
<evidence type="ECO:0000256" key="2">
    <source>
        <dbReference type="NCBIfam" id="TIGR00210"/>
    </source>
</evidence>
<keyword evidence="1" id="KW-0997">Cell inner membrane</keyword>
<dbReference type="Proteomes" id="UP000325788">
    <property type="component" value="Unassembled WGS sequence"/>
</dbReference>
<feature type="transmembrane region" description="Helical" evidence="1">
    <location>
        <begin position="37"/>
        <end position="57"/>
    </location>
</feature>
<evidence type="ECO:0000313" key="4">
    <source>
        <dbReference type="Proteomes" id="UP000325788"/>
    </source>
</evidence>
<dbReference type="GO" id="GO:0005886">
    <property type="term" value="C:plasma membrane"/>
    <property type="evidence" value="ECO:0007669"/>
    <property type="project" value="UniProtKB-SubCell"/>
</dbReference>
<comment type="similarity">
    <text evidence="1">Belongs to the glutamate:Na(+) symporter (ESS) (TC 2.A.27) family.</text>
</comment>
<dbReference type="GO" id="GO:0015501">
    <property type="term" value="F:glutamate:sodium symporter activity"/>
    <property type="evidence" value="ECO:0007669"/>
    <property type="project" value="UniProtKB-UniRule"/>
</dbReference>
<dbReference type="HAMAP" id="MF_02062">
    <property type="entry name" value="GltS"/>
    <property type="match status" value="1"/>
</dbReference>
<keyword evidence="1" id="KW-0769">Symport</keyword>
<dbReference type="GO" id="GO:0015813">
    <property type="term" value="P:L-glutamate transmembrane transport"/>
    <property type="evidence" value="ECO:0007669"/>
    <property type="project" value="UniProtKB-UniRule"/>
</dbReference>
<comment type="subcellular location">
    <subcellularLocation>
        <location evidence="1">Cell inner membrane</location>
        <topology evidence="1">Multi-pass membrane protein</topology>
    </subcellularLocation>
</comment>
<dbReference type="Pfam" id="PF03616">
    <property type="entry name" value="Glt_symporter"/>
    <property type="match status" value="1"/>
</dbReference>
<keyword evidence="1" id="KW-0813">Transport</keyword>
<feature type="transmembrane region" description="Helical" evidence="1">
    <location>
        <begin position="232"/>
        <end position="252"/>
    </location>
</feature>
<comment type="caution">
    <text evidence="3">The sequence shown here is derived from an EMBL/GenBank/DDBJ whole genome shotgun (WGS) entry which is preliminary data.</text>
</comment>
<accession>A0A5N4WQQ7</accession>
<dbReference type="PANTHER" id="PTHR36178">
    <property type="entry name" value="SLR0625 PROTEIN"/>
    <property type="match status" value="1"/>
</dbReference>
<name>A0A5N4WQQ7_9GAMM</name>
<keyword evidence="1" id="KW-1133">Transmembrane helix</keyword>
<evidence type="ECO:0000313" key="3">
    <source>
        <dbReference type="EMBL" id="KAB1858119.1"/>
    </source>
</evidence>
<feature type="transmembrane region" description="Helical" evidence="1">
    <location>
        <begin position="95"/>
        <end position="122"/>
    </location>
</feature>
<comment type="function">
    <text evidence="1">Catalyzes the sodium-dependent transport of glutamate.</text>
</comment>
<feature type="transmembrane region" description="Helical" evidence="1">
    <location>
        <begin position="385"/>
        <end position="409"/>
    </location>
</feature>
<feature type="transmembrane region" description="Helical" evidence="1">
    <location>
        <begin position="258"/>
        <end position="277"/>
    </location>
</feature>
<keyword evidence="1" id="KW-0812">Transmembrane</keyword>
<evidence type="ECO:0000256" key="1">
    <source>
        <dbReference type="HAMAP-Rule" id="MF_02062"/>
    </source>
</evidence>
<keyword evidence="1" id="KW-0406">Ion transport</keyword>
<protein>
    <recommendedName>
        <fullName evidence="1 2">Sodium/glutamate symporter</fullName>
    </recommendedName>
</protein>
<sequence length="413" mass="44012">MALTFNAFYTLIAAVIVLLLGRFLVNRIDFLRRYNIPEPVAGGLVAAVLSLVVYNIWGFSISTSSELQTSFMLIFFASIGLSANFSKLKEGGMGLVIFLIAVASFIVVQNFVGISLATLLGIDPLIGLIAGSITLTGGHGTAGAWGEILEVKHGIHGALALGMASATFGLIIGGLIGGPLAKMLINRYQLAQANTDAQIEKRDHTPMTDQEAEESAPFEYPHQVRLITADNAITTLGMFAACLAFAEFMTGFSKGTWFELPTFVWTLGGGVILRNILEGVFKVNIFDRAIDVFGNASLSLYLAMALLSLKLWQLADLAGPLVVILGAQTITMALYAAFVTFRVMGKNYDAAVLSAGHCGFGMGATPTAVANMQAITNMYGASHKAFLIVPLCGAFFVDLINATVIQIILKFFA</sequence>
<dbReference type="InterPro" id="IPR004445">
    <property type="entry name" value="GltS"/>
</dbReference>
<dbReference type="NCBIfam" id="TIGR00210">
    <property type="entry name" value="gltS"/>
    <property type="match status" value="1"/>
</dbReference>
<feature type="transmembrane region" description="Helical" evidence="1">
    <location>
        <begin position="155"/>
        <end position="177"/>
    </location>
</feature>
<reference evidence="3 4" key="1">
    <citation type="submission" date="2019-09" db="EMBL/GenBank/DDBJ databases">
        <title>Draft genome sequence of Acinetobacter tandoii W4-4-4 isolated from environmental water sample.</title>
        <authorList>
            <person name="Wee S.K."/>
            <person name="Yan B."/>
            <person name="Mustaffa S.B."/>
            <person name="Yap E.P.H."/>
        </authorList>
    </citation>
    <scope>NUCLEOTIDE SEQUENCE [LARGE SCALE GENOMIC DNA]</scope>
    <source>
        <strain evidence="3 4">W4-4-4</strain>
    </source>
</reference>
<feature type="transmembrane region" description="Helical" evidence="1">
    <location>
        <begin position="318"/>
        <end position="338"/>
    </location>
</feature>
<dbReference type="PANTHER" id="PTHR36178:SF1">
    <property type="entry name" value="SODIUM_GLUTAMATE SYMPORTER"/>
    <property type="match status" value="1"/>
</dbReference>
<keyword evidence="1" id="KW-0915">Sodium</keyword>